<reference evidence="2" key="2">
    <citation type="submission" date="2025-08" db="UniProtKB">
        <authorList>
            <consortium name="RefSeq"/>
        </authorList>
    </citation>
    <scope>IDENTIFICATION</scope>
    <source>
        <tissue evidence="2">Leaf</tissue>
    </source>
</reference>
<accession>A0AC58SS64</accession>
<dbReference type="RefSeq" id="XP_075087815.1">
    <property type="nucleotide sequence ID" value="XM_075231714.1"/>
</dbReference>
<name>A0AC58SS64_TOBAC</name>
<gene>
    <name evidence="2" type="primary">LOC142169799</name>
</gene>
<proteinExistence type="predicted"/>
<evidence type="ECO:0000313" key="2">
    <source>
        <dbReference type="RefSeq" id="XP_075087815.1"/>
    </source>
</evidence>
<organism evidence="1 2">
    <name type="scientific">Nicotiana tabacum</name>
    <name type="common">Common tobacco</name>
    <dbReference type="NCBI Taxonomy" id="4097"/>
    <lineage>
        <taxon>Eukaryota</taxon>
        <taxon>Viridiplantae</taxon>
        <taxon>Streptophyta</taxon>
        <taxon>Embryophyta</taxon>
        <taxon>Tracheophyta</taxon>
        <taxon>Spermatophyta</taxon>
        <taxon>Magnoliopsida</taxon>
        <taxon>eudicotyledons</taxon>
        <taxon>Gunneridae</taxon>
        <taxon>Pentapetalae</taxon>
        <taxon>asterids</taxon>
        <taxon>lamiids</taxon>
        <taxon>Solanales</taxon>
        <taxon>Solanaceae</taxon>
        <taxon>Nicotianoideae</taxon>
        <taxon>Nicotianeae</taxon>
        <taxon>Nicotiana</taxon>
    </lineage>
</organism>
<dbReference type="Proteomes" id="UP000790787">
    <property type="component" value="Chromosome 15"/>
</dbReference>
<protein>
    <submittedName>
        <fullName evidence="2">Uncharacterized protein LOC142169799</fullName>
    </submittedName>
</protein>
<keyword evidence="1" id="KW-1185">Reference proteome</keyword>
<reference evidence="1" key="1">
    <citation type="journal article" date="2014" name="Nat. Commun.">
        <title>The tobacco genome sequence and its comparison with those of tomato and potato.</title>
        <authorList>
            <person name="Sierro N."/>
            <person name="Battey J.N."/>
            <person name="Ouadi S."/>
            <person name="Bakaher N."/>
            <person name="Bovet L."/>
            <person name="Willig A."/>
            <person name="Goepfert S."/>
            <person name="Peitsch M.C."/>
            <person name="Ivanov N.V."/>
        </authorList>
    </citation>
    <scope>NUCLEOTIDE SEQUENCE [LARGE SCALE GENOMIC DNA]</scope>
</reference>
<sequence length="565" mass="63364">MGLNDTYIGVRSNILLTSPLPSLGQAYSMVIQDEKQREIHVSPVYPGESASFIAAQHGAVGKGNNVRDFKGKKSGYEGKKNNSTCSYCKKPGHVVEQCYRLVGFPSDFKFTSQRKYQGSVQGNNAFSTEENAVQTAGIKSLTQENISQILQLLQQAPSMKRPLVIGRESCGLYVLESRHLELISKKSSSSRSSFVLGKYLCNQKVPSALFSFSSNSDVKNKLWHYRLGHMPLSNMKNISSIPNSSCDNFSMPCVICHMARQSKLPFFTSSDTSKAMFDLIHIDIWGPYNTTTYDGYKYFLTIVDDYSRGTWTYLLSTKSNVFPVLQSFLAMIESQFHNKVKFIHSDNAFELRTGNAHADFFSKQGILNQTTCSLQREKLDPKAFPYIFLGYPHGKKGYKVLNLDTKKIFVFRDVIFHEDIYPFASMNTSKHHKSTFPTSNTPEVNLEVPNLQTTNSVEHFDHPSNPPNQDITEFPTPLFSPQSTDGKPRNSPVGLRKSIRIHKTPSYLSDYITNAVQLTDVSTPCFLSPITIASYSVSALSTSNKSFLNSLSNVQEPPIESLLYI</sequence>
<evidence type="ECO:0000313" key="1">
    <source>
        <dbReference type="Proteomes" id="UP000790787"/>
    </source>
</evidence>